<dbReference type="STRING" id="61595.SAMN05421644_1117"/>
<dbReference type="Proteomes" id="UP000198672">
    <property type="component" value="Unassembled WGS sequence"/>
</dbReference>
<dbReference type="AlphaFoldDB" id="A0A1H3E2N2"/>
<dbReference type="Gene3D" id="3.40.50.150">
    <property type="entry name" value="Vaccinia Virus protein VP39"/>
    <property type="match status" value="1"/>
</dbReference>
<evidence type="ECO:0000313" key="2">
    <source>
        <dbReference type="Proteomes" id="UP000198672"/>
    </source>
</evidence>
<name>A0A1H3E2N2_ALLWA</name>
<proteinExistence type="predicted"/>
<dbReference type="SUPFAM" id="SSF53335">
    <property type="entry name" value="S-adenosyl-L-methionine-dependent methyltransferases"/>
    <property type="match status" value="1"/>
</dbReference>
<accession>A0A1H3E2N2</accession>
<evidence type="ECO:0000313" key="1">
    <source>
        <dbReference type="EMBL" id="SDX72548.1"/>
    </source>
</evidence>
<protein>
    <recommendedName>
        <fullName evidence="3">Methyltransferase domain-containing protein</fullName>
    </recommendedName>
</protein>
<dbReference type="EMBL" id="FNOW01000011">
    <property type="protein sequence ID" value="SDX72548.1"/>
    <property type="molecule type" value="Genomic_DNA"/>
</dbReference>
<sequence>MAQRRKAEIMTSYEDRIKKQVEQYQHTETMHVNSSISDYYKEKYIRHKWRSIFSPARNHYEFYANQIIDDLRSTQSKVCLSVGSGDANIEIEVAKIIKTQLPDFFIELTELSEFQMERAKASVMREGLGDHFRFNMVDINNWAPSTSYAAVMAHHSLHHVVNLEKLFDGVKESLLGSFCTMDMIGRNGHMRWPETLEIIEHIWEILPKEKKFHNQLKITWEKFVNHDCSSEGFEGIRSQDILPLLIERFNFNKFFAFGGIIDPFVGRGFGQNYSRKEPLDKSLIDLIAFLNDLLIDLGRIKPTQMHAVMSKDNLNSITTSYGKLTPEFCIRDPKI</sequence>
<keyword evidence="2" id="KW-1185">Reference proteome</keyword>
<dbReference type="InterPro" id="IPR029063">
    <property type="entry name" value="SAM-dependent_MTases_sf"/>
</dbReference>
<reference evidence="2" key="1">
    <citation type="submission" date="2016-10" db="EMBL/GenBank/DDBJ databases">
        <authorList>
            <person name="Varghese N."/>
            <person name="Submissions S."/>
        </authorList>
    </citation>
    <scope>NUCLEOTIDE SEQUENCE [LARGE SCALE GENOMIC DNA]</scope>
    <source>
        <strain evidence="2">DSM 173</strain>
    </source>
</reference>
<organism evidence="1 2">
    <name type="scientific">Allochromatium warmingii</name>
    <name type="common">Chromatium warmingii</name>
    <dbReference type="NCBI Taxonomy" id="61595"/>
    <lineage>
        <taxon>Bacteria</taxon>
        <taxon>Pseudomonadati</taxon>
        <taxon>Pseudomonadota</taxon>
        <taxon>Gammaproteobacteria</taxon>
        <taxon>Chromatiales</taxon>
        <taxon>Chromatiaceae</taxon>
        <taxon>Allochromatium</taxon>
    </lineage>
</organism>
<gene>
    <name evidence="1" type="ORF">SAMN05421644_1117</name>
</gene>
<evidence type="ECO:0008006" key="3">
    <source>
        <dbReference type="Google" id="ProtNLM"/>
    </source>
</evidence>